<protein>
    <recommendedName>
        <fullName evidence="3">Serine/threonine protein kinase</fullName>
    </recommendedName>
</protein>
<dbReference type="PANTHER" id="PTHR12631">
    <property type="entry name" value="ALPHA-L-IDURONIDASE"/>
    <property type="match status" value="1"/>
</dbReference>
<reference evidence="1 2" key="1">
    <citation type="submission" date="2021-03" db="EMBL/GenBank/DDBJ databases">
        <authorList>
            <person name="Peeters C."/>
        </authorList>
    </citation>
    <scope>NUCLEOTIDE SEQUENCE [LARGE SCALE GENOMIC DNA]</scope>
    <source>
        <strain evidence="1 2">LMG 26411</strain>
    </source>
</reference>
<sequence>MKIPMISDAGRAMLIRVRSLFAGACVLSVVLFAFHGCGGERSGGSAGTALKVDAAEGWTLCATEYNTCTFTGTRQVKYGTETQFVIRTFTNSVGCDNGVFGDPAPGSAKSCWYDASGDGAAGGTVTADGNWTVCANENAYCSFSGTRQVRYGTSTQFITKTFSNGVNCDNGVFGDPAPGSAKACWVASPATAGSGSAGSPSTAALQCTPPAASSDVASAGDAIEADLAGGDGTRMVAAGSPFQVNVITRTGAGDTVSWQIADAWGTVRAVGTFPVTAGGRAATLQCVSSLAGYFAFSASLNSGSTLRARGTRPNGIATFGVLPDVSQVLPAVTYARQDQHRFGGQGAAYLLPGQECCTGDGYRPLYTALGLSWVNDNRSWARMEPDGPNTFNPQADNLVPYLKGGDLMRLIQLDGIPGWASPTGAATHSYAPKSLTAFQDYASRVGQEADIIRKRYFPSEAGNYYQVTWEPDYNGGLPWLDTDANFVAMYRAVWQGVHATDPAAVIMGTTNAMVRENTKWLNRLVPLGLGQYLDGVTVHGYYDVGTSPSHPPERLVGNADAATAANSLPASMRELRHAVASQLKRGARLFVTETGISYDLGTSYGSDYPTPNVLYAHGAVVVRTHLILLGEGADVTYMFYANDFPTQAGYGLFFDLLSAQGSFGPNLISPKPAALGVAAMTRLVDGTSTLGPLKNLPAGVYGYAFQRLGGGKVVTALWTHDNASWSAASGFDANRSVDYALRVGAPGTSGQVPVVDMMGNVTSQAYSDGVVTLHLTATPLYVISSDASVMQANVTVPEGYVAQ</sequence>
<dbReference type="InterPro" id="IPR017853">
    <property type="entry name" value="GH"/>
</dbReference>
<dbReference type="EMBL" id="CAJPVI010000067">
    <property type="protein sequence ID" value="CAG2159884.1"/>
    <property type="molecule type" value="Genomic_DNA"/>
</dbReference>
<evidence type="ECO:0000313" key="2">
    <source>
        <dbReference type="Proteomes" id="UP000672657"/>
    </source>
</evidence>
<proteinExistence type="predicted"/>
<comment type="caution">
    <text evidence="1">The sequence shown here is derived from an EMBL/GenBank/DDBJ whole genome shotgun (WGS) entry which is preliminary data.</text>
</comment>
<dbReference type="Proteomes" id="UP000672657">
    <property type="component" value="Unassembled WGS sequence"/>
</dbReference>
<organism evidence="1 2">
    <name type="scientific">Cupriavidus numazuensis</name>
    <dbReference type="NCBI Taxonomy" id="221992"/>
    <lineage>
        <taxon>Bacteria</taxon>
        <taxon>Pseudomonadati</taxon>
        <taxon>Pseudomonadota</taxon>
        <taxon>Betaproteobacteria</taxon>
        <taxon>Burkholderiales</taxon>
        <taxon>Burkholderiaceae</taxon>
        <taxon>Cupriavidus</taxon>
    </lineage>
</organism>
<evidence type="ECO:0008006" key="3">
    <source>
        <dbReference type="Google" id="ProtNLM"/>
    </source>
</evidence>
<name>A0ABN7QCL8_9BURK</name>
<dbReference type="PANTHER" id="PTHR12631:SF10">
    <property type="entry name" value="BETA-XYLOSIDASE-LIKE PROTEIN-RELATED"/>
    <property type="match status" value="1"/>
</dbReference>
<dbReference type="RefSeq" id="WP_211957830.1">
    <property type="nucleotide sequence ID" value="NZ_CAJPVI010000067.1"/>
</dbReference>
<keyword evidence="2" id="KW-1185">Reference proteome</keyword>
<evidence type="ECO:0000313" key="1">
    <source>
        <dbReference type="EMBL" id="CAG2159884.1"/>
    </source>
</evidence>
<dbReference type="InterPro" id="IPR051923">
    <property type="entry name" value="Glycosyl_Hydrolase_39"/>
</dbReference>
<gene>
    <name evidence="1" type="ORF">LMG26411_07055</name>
</gene>
<accession>A0ABN7QCL8</accession>
<dbReference type="Gene3D" id="3.20.20.80">
    <property type="entry name" value="Glycosidases"/>
    <property type="match status" value="1"/>
</dbReference>
<dbReference type="SUPFAM" id="SSF51445">
    <property type="entry name" value="(Trans)glycosidases"/>
    <property type="match status" value="1"/>
</dbReference>